<evidence type="ECO:0008006" key="8">
    <source>
        <dbReference type="Google" id="ProtNLM"/>
    </source>
</evidence>
<dbReference type="EMBL" id="LSTO01000001">
    <property type="protein sequence ID" value="OWW22371.1"/>
    <property type="molecule type" value="Genomic_DNA"/>
</dbReference>
<dbReference type="OrthoDB" id="5405464at2"/>
<sequence length="120" mass="14313">MMQELVLDSRLQSTKNLAWWLYLMHGISFVFSLGAFSWIPLIINYIKKDDAEGTFVYSHHRWQIRSFWWYLFWMVIGGVLFLTVVGIPLAWLVWTVAWVWKAYRLLKGLLDLNDNKPMTV</sequence>
<organism evidence="6 7">
    <name type="scientific">Noviherbaspirillum denitrificans</name>
    <dbReference type="NCBI Taxonomy" id="1968433"/>
    <lineage>
        <taxon>Bacteria</taxon>
        <taxon>Pseudomonadati</taxon>
        <taxon>Pseudomonadota</taxon>
        <taxon>Betaproteobacteria</taxon>
        <taxon>Burkholderiales</taxon>
        <taxon>Oxalobacteraceae</taxon>
        <taxon>Noviherbaspirillum</taxon>
    </lineage>
</organism>
<reference evidence="6 7" key="1">
    <citation type="submission" date="2016-02" db="EMBL/GenBank/DDBJ databases">
        <authorList>
            <person name="Wen L."/>
            <person name="He K."/>
            <person name="Yang H."/>
        </authorList>
    </citation>
    <scope>NUCLEOTIDE SEQUENCE [LARGE SCALE GENOMIC DNA]</scope>
    <source>
        <strain evidence="6 7">TSA40</strain>
    </source>
</reference>
<proteinExistence type="predicted"/>
<accession>A0A254TIB7</accession>
<feature type="transmembrane region" description="Helical" evidence="5">
    <location>
        <begin position="20"/>
        <end position="46"/>
    </location>
</feature>
<dbReference type="RefSeq" id="WP_088709195.1">
    <property type="nucleotide sequence ID" value="NZ_LSTO01000001.1"/>
</dbReference>
<dbReference type="Pfam" id="PF09685">
    <property type="entry name" value="MamF_MmsF"/>
    <property type="match status" value="1"/>
</dbReference>
<evidence type="ECO:0000256" key="3">
    <source>
        <dbReference type="ARBA" id="ARBA00022989"/>
    </source>
</evidence>
<keyword evidence="4 5" id="KW-0472">Membrane</keyword>
<keyword evidence="2 5" id="KW-0812">Transmembrane</keyword>
<feature type="transmembrane region" description="Helical" evidence="5">
    <location>
        <begin position="67"/>
        <end position="100"/>
    </location>
</feature>
<name>A0A254TIB7_9BURK</name>
<dbReference type="Proteomes" id="UP000197535">
    <property type="component" value="Unassembled WGS sequence"/>
</dbReference>
<dbReference type="AlphaFoldDB" id="A0A254TIB7"/>
<protein>
    <recommendedName>
        <fullName evidence="8">Transmembrane protein</fullName>
    </recommendedName>
</protein>
<evidence type="ECO:0000256" key="5">
    <source>
        <dbReference type="SAM" id="Phobius"/>
    </source>
</evidence>
<gene>
    <name evidence="6" type="ORF">AYR66_25625</name>
</gene>
<dbReference type="InterPro" id="IPR019109">
    <property type="entry name" value="MamF_MmsF"/>
</dbReference>
<evidence type="ECO:0000256" key="1">
    <source>
        <dbReference type="ARBA" id="ARBA00004141"/>
    </source>
</evidence>
<evidence type="ECO:0000313" key="6">
    <source>
        <dbReference type="EMBL" id="OWW22371.1"/>
    </source>
</evidence>
<evidence type="ECO:0000256" key="2">
    <source>
        <dbReference type="ARBA" id="ARBA00022692"/>
    </source>
</evidence>
<comment type="caution">
    <text evidence="6">The sequence shown here is derived from an EMBL/GenBank/DDBJ whole genome shotgun (WGS) entry which is preliminary data.</text>
</comment>
<evidence type="ECO:0000256" key="4">
    <source>
        <dbReference type="ARBA" id="ARBA00023136"/>
    </source>
</evidence>
<keyword evidence="7" id="KW-1185">Reference proteome</keyword>
<comment type="subcellular location">
    <subcellularLocation>
        <location evidence="1">Membrane</location>
        <topology evidence="1">Multi-pass membrane protein</topology>
    </subcellularLocation>
</comment>
<keyword evidence="3 5" id="KW-1133">Transmembrane helix</keyword>
<evidence type="ECO:0000313" key="7">
    <source>
        <dbReference type="Proteomes" id="UP000197535"/>
    </source>
</evidence>